<dbReference type="Pfam" id="PF11553">
    <property type="entry name" value="DUF3231"/>
    <property type="match status" value="2"/>
</dbReference>
<evidence type="ECO:0008006" key="3">
    <source>
        <dbReference type="Google" id="ProtNLM"/>
    </source>
</evidence>
<dbReference type="AlphaFoldDB" id="A0A3A9JW97"/>
<dbReference type="OrthoDB" id="1675670at2"/>
<name>A0A3A9JW97_9BACI</name>
<organism evidence="1 2">
    <name type="scientific">Salipaludibacillus neizhouensis</name>
    <dbReference type="NCBI Taxonomy" id="885475"/>
    <lineage>
        <taxon>Bacteria</taxon>
        <taxon>Bacillati</taxon>
        <taxon>Bacillota</taxon>
        <taxon>Bacilli</taxon>
        <taxon>Bacillales</taxon>
        <taxon>Bacillaceae</taxon>
    </lineage>
</organism>
<evidence type="ECO:0000313" key="1">
    <source>
        <dbReference type="EMBL" id="RKL65184.1"/>
    </source>
</evidence>
<protein>
    <recommendedName>
        <fullName evidence="3">DUF3231 domain-containing protein</fullName>
    </recommendedName>
</protein>
<gene>
    <name evidence="1" type="ORF">CR203_22250</name>
</gene>
<dbReference type="Proteomes" id="UP000281498">
    <property type="component" value="Unassembled WGS sequence"/>
</dbReference>
<accession>A0A3A9JW97</accession>
<proteinExistence type="predicted"/>
<dbReference type="InterPro" id="IPR021617">
    <property type="entry name" value="DUF3231"/>
</dbReference>
<evidence type="ECO:0000313" key="2">
    <source>
        <dbReference type="Proteomes" id="UP000281498"/>
    </source>
</evidence>
<comment type="caution">
    <text evidence="1">The sequence shown here is derived from an EMBL/GenBank/DDBJ whole genome shotgun (WGS) entry which is preliminary data.</text>
</comment>
<keyword evidence="2" id="KW-1185">Reference proteome</keyword>
<dbReference type="RefSeq" id="WP_110935603.1">
    <property type="nucleotide sequence ID" value="NZ_KZ614146.1"/>
</dbReference>
<reference evidence="1 2" key="1">
    <citation type="submission" date="2017-10" db="EMBL/GenBank/DDBJ databases">
        <title>Bacillus sp. nov., a halophilic bacterium isolated from a Keqin Lake.</title>
        <authorList>
            <person name="Wang H."/>
        </authorList>
    </citation>
    <scope>NUCLEOTIDE SEQUENCE [LARGE SCALE GENOMIC DNA]</scope>
    <source>
        <strain evidence="1 2">KCTC 13187</strain>
    </source>
</reference>
<dbReference type="InterPro" id="IPR012347">
    <property type="entry name" value="Ferritin-like"/>
</dbReference>
<dbReference type="Gene3D" id="1.20.1260.10">
    <property type="match status" value="2"/>
</dbReference>
<dbReference type="EMBL" id="PDOE01000021">
    <property type="protein sequence ID" value="RKL65184.1"/>
    <property type="molecule type" value="Genomic_DNA"/>
</dbReference>
<sequence>MQSKPQTDHKIELNSAEVANLWTSYMSNTGAICLFENFLSTVEDREIRSILELAMLLSKEQVPKLTSFFKEEKLPVPDGFSVEKDVNKETPRLFTDDFYIFFIQNFCEQKMDAYSYALSTSARFDMSEYFTECLHEISTLYNKTSTVLLSKGIFIRSPYIPAPKKVEYVEKQNYLAGWFGHRRPINVIEITGIYYNMIRNQLGRTLCMGYSQVAKSKKVRDYFIRGRDIADKHVEEFASVLSSEFLPSASTWDTLPTSSTEATFSDKIMMYNITILNGIGVGNYGRNLGTSPRRDLGLLYTKLMSEIALFAEDGANIMIDNAWLEQPPQTPDRDQLAHE</sequence>